<evidence type="ECO:0000313" key="3">
    <source>
        <dbReference type="Proteomes" id="UP000680679"/>
    </source>
</evidence>
<organism evidence="2 3">
    <name type="scientific">Allochromatium tepidum</name>
    <dbReference type="NCBI Taxonomy" id="553982"/>
    <lineage>
        <taxon>Bacteria</taxon>
        <taxon>Pseudomonadati</taxon>
        <taxon>Pseudomonadota</taxon>
        <taxon>Gammaproteobacteria</taxon>
        <taxon>Chromatiales</taxon>
        <taxon>Chromatiaceae</taxon>
        <taxon>Allochromatium</taxon>
    </lineage>
</organism>
<feature type="domain" description="DUF5615" evidence="1">
    <location>
        <begin position="1"/>
        <end position="109"/>
    </location>
</feature>
<dbReference type="Proteomes" id="UP000680679">
    <property type="component" value="Chromosome"/>
</dbReference>
<dbReference type="InterPro" id="IPR041049">
    <property type="entry name" value="DUF5615"/>
</dbReference>
<gene>
    <name evidence="2" type="ORF">Atep_04360</name>
</gene>
<proteinExistence type="predicted"/>
<accession>A0ABM7QJ49</accession>
<sequence length="116" mass="12865">MKLLLDQNISRRIVPSLQAHYPGSSQVALLGPDRASDSAIWDYASVHGYTIVTKDADFEEMTLVRGSPPKVIWLRLGNVSNQMVLETLINHHATIEALIERHDLSCLEILSVNAGM</sequence>
<protein>
    <recommendedName>
        <fullName evidence="1">DUF5615 domain-containing protein</fullName>
    </recommendedName>
</protein>
<reference evidence="2 3" key="1">
    <citation type="submission" date="2021-04" db="EMBL/GenBank/DDBJ databases">
        <title>Complete genome sequencing of Allochromatium tepidum strain NZ.</title>
        <authorList>
            <person name="Tsukatani Y."/>
            <person name="Mori H."/>
        </authorList>
    </citation>
    <scope>NUCLEOTIDE SEQUENCE [LARGE SCALE GENOMIC DNA]</scope>
    <source>
        <strain evidence="2 3">NZ</strain>
    </source>
</reference>
<dbReference type="EMBL" id="AP024563">
    <property type="protein sequence ID" value="BCU05759.1"/>
    <property type="molecule type" value="Genomic_DNA"/>
</dbReference>
<name>A0ABM7QJ49_9GAMM</name>
<evidence type="ECO:0000259" key="1">
    <source>
        <dbReference type="Pfam" id="PF18480"/>
    </source>
</evidence>
<dbReference type="Pfam" id="PF18480">
    <property type="entry name" value="DUF5615"/>
    <property type="match status" value="1"/>
</dbReference>
<dbReference type="RefSeq" id="WP_213380037.1">
    <property type="nucleotide sequence ID" value="NZ_AP024563.1"/>
</dbReference>
<evidence type="ECO:0000313" key="2">
    <source>
        <dbReference type="EMBL" id="BCU05759.1"/>
    </source>
</evidence>
<keyword evidence="3" id="KW-1185">Reference proteome</keyword>